<dbReference type="Proteomes" id="UP000275401">
    <property type="component" value="Unassembled WGS sequence"/>
</dbReference>
<dbReference type="AlphaFoldDB" id="A0A3M8V616"/>
<dbReference type="EMBL" id="RIBZ01000520">
    <property type="protein sequence ID" value="RNG12427.1"/>
    <property type="molecule type" value="Genomic_DNA"/>
</dbReference>
<name>A0A3M8V616_9ACTN</name>
<protein>
    <submittedName>
        <fullName evidence="1">Uncharacterized protein</fullName>
    </submittedName>
</protein>
<reference evidence="1 2" key="1">
    <citation type="submission" date="2018-11" db="EMBL/GenBank/DDBJ databases">
        <title>The Potential of Streptomyces as Biocontrol Agents against the Tomato grey mould, Botrytis cinerea (Gray mold) Frontiers in Microbiology.</title>
        <authorList>
            <person name="Li D."/>
        </authorList>
    </citation>
    <scope>NUCLEOTIDE SEQUENCE [LARGE SCALE GENOMIC DNA]</scope>
    <source>
        <strain evidence="1 2">NEAU-LD23</strain>
    </source>
</reference>
<proteinExistence type="predicted"/>
<evidence type="ECO:0000313" key="2">
    <source>
        <dbReference type="Proteomes" id="UP000275401"/>
    </source>
</evidence>
<accession>A0A3M8V616</accession>
<gene>
    <name evidence="1" type="ORF">EEJ42_32225</name>
</gene>
<comment type="caution">
    <text evidence="1">The sequence shown here is derived from an EMBL/GenBank/DDBJ whole genome shotgun (WGS) entry which is preliminary data.</text>
</comment>
<organism evidence="1 2">
    <name type="scientific">Streptomyces botrytidirepellens</name>
    <dbReference type="NCBI Taxonomy" id="2486417"/>
    <lineage>
        <taxon>Bacteria</taxon>
        <taxon>Bacillati</taxon>
        <taxon>Actinomycetota</taxon>
        <taxon>Actinomycetes</taxon>
        <taxon>Kitasatosporales</taxon>
        <taxon>Streptomycetaceae</taxon>
        <taxon>Streptomyces</taxon>
    </lineage>
</organism>
<dbReference type="RefSeq" id="WP_123105447.1">
    <property type="nucleotide sequence ID" value="NZ_RIBZ01000520.1"/>
</dbReference>
<sequence length="106" mass="11802">MTDTEGPPKGAAEWTGEQQREALRILLRHTHGAPGTGSGNTGERSAAIRRRVHRVQHTNRLNLELGAAVYLSGHADLSRADRSRLYEVSRALRAELHARQQQQEDT</sequence>
<evidence type="ECO:0000313" key="1">
    <source>
        <dbReference type="EMBL" id="RNG12427.1"/>
    </source>
</evidence>
<keyword evidence="2" id="KW-1185">Reference proteome</keyword>